<reference evidence="4" key="1">
    <citation type="journal article" date="2005" name="Int. J. Syst. Evol. Microbiol.">
        <title>Methanofollis formosanus sp. nov., isolated from a fish pond.</title>
        <authorList>
            <person name="Wu S.Y."/>
            <person name="Chen S.C."/>
            <person name="Lai M.C."/>
        </authorList>
    </citation>
    <scope>NUCLEOTIDE SEQUENCE</scope>
    <source>
        <strain evidence="4">ML15</strain>
    </source>
</reference>
<feature type="compositionally biased region" description="Basic residues" evidence="2">
    <location>
        <begin position="1"/>
        <end position="18"/>
    </location>
</feature>
<dbReference type="KEGG" id="mfk:E2N92_00645"/>
<dbReference type="Proteomes" id="UP000826709">
    <property type="component" value="Chromosome"/>
</dbReference>
<evidence type="ECO:0000313" key="5">
    <source>
        <dbReference type="Proteomes" id="UP000826709"/>
    </source>
</evidence>
<dbReference type="EMBL" id="CP037968">
    <property type="protein sequence ID" value="QYZ78041.1"/>
    <property type="molecule type" value="Genomic_DNA"/>
</dbReference>
<dbReference type="GO" id="GO:0009307">
    <property type="term" value="P:DNA restriction-modification system"/>
    <property type="evidence" value="ECO:0007669"/>
    <property type="project" value="UniProtKB-KW"/>
</dbReference>
<keyword evidence="1" id="KW-0680">Restriction system</keyword>
<dbReference type="AlphaFoldDB" id="A0A8G1A070"/>
<reference evidence="4" key="2">
    <citation type="submission" date="2019-03" db="EMBL/GenBank/DDBJ databases">
        <authorList>
            <person name="Chen S.-C."/>
            <person name="Wu S.-Y."/>
            <person name="Lai M.-C."/>
        </authorList>
    </citation>
    <scope>NUCLEOTIDE SEQUENCE</scope>
    <source>
        <strain evidence="4">ML15</strain>
    </source>
</reference>
<proteinExistence type="predicted"/>
<sequence length="247" mass="28539">MPRRRRRRPPRHRPHHRPLSPGEERLARRQSVHHLPDGEGIARQGDGPVDIFQLVGLDKPDISVLSDEFLAEVRDLPQKNVAVELLRKLIDDQIRATLRKNVVQSRKLSEMLEKSVHEYENRSVETAIIIEELIRTAQEVREAVGRGEKLGLSEAEVAFYDALAENESARQVMADEDLRKIASELVVKIRENVTIDWSLKESVRARMRAQIKRILRKYHYPPDRREEATNLVLMQAEQICRMVSGEA</sequence>
<dbReference type="PANTHER" id="PTHR30195:SF15">
    <property type="entry name" value="TYPE I RESTRICTION ENZYME HINDI ENDONUCLEASE SUBUNIT"/>
    <property type="match status" value="1"/>
</dbReference>
<evidence type="ECO:0000256" key="2">
    <source>
        <dbReference type="SAM" id="MobiDB-lite"/>
    </source>
</evidence>
<accession>A0A8G1A070</accession>
<feature type="region of interest" description="Disordered" evidence="2">
    <location>
        <begin position="1"/>
        <end position="28"/>
    </location>
</feature>
<dbReference type="PANTHER" id="PTHR30195">
    <property type="entry name" value="TYPE I SITE-SPECIFIC DEOXYRIBONUCLEASE PROTEIN SUBUNIT M AND R"/>
    <property type="match status" value="1"/>
</dbReference>
<keyword evidence="5" id="KW-1185">Reference proteome</keyword>
<evidence type="ECO:0000259" key="3">
    <source>
        <dbReference type="Pfam" id="PF11867"/>
    </source>
</evidence>
<dbReference type="InterPro" id="IPR021810">
    <property type="entry name" value="T1RH-like_C"/>
</dbReference>
<evidence type="ECO:0000313" key="4">
    <source>
        <dbReference type="EMBL" id="QYZ78041.1"/>
    </source>
</evidence>
<dbReference type="Pfam" id="PF11867">
    <property type="entry name" value="T1RH-like_C"/>
    <property type="match status" value="1"/>
</dbReference>
<gene>
    <name evidence="4" type="ORF">E2N92_00645</name>
</gene>
<feature type="domain" description="Type I restriction enzyme HindI endonuclease subunit-like C-terminal" evidence="3">
    <location>
        <begin position="45"/>
        <end position="240"/>
    </location>
</feature>
<organism evidence="4 5">
    <name type="scientific">Methanofollis formosanus</name>
    <dbReference type="NCBI Taxonomy" id="299308"/>
    <lineage>
        <taxon>Archaea</taxon>
        <taxon>Methanobacteriati</taxon>
        <taxon>Methanobacteriota</taxon>
        <taxon>Stenosarchaea group</taxon>
        <taxon>Methanomicrobia</taxon>
        <taxon>Methanomicrobiales</taxon>
        <taxon>Methanomicrobiaceae</taxon>
        <taxon>Methanofollis</taxon>
    </lineage>
</organism>
<protein>
    <submittedName>
        <fullName evidence="4">DUF3387 domain-containing protein</fullName>
    </submittedName>
</protein>
<name>A0A8G1A070_9EURY</name>
<evidence type="ECO:0000256" key="1">
    <source>
        <dbReference type="ARBA" id="ARBA00022747"/>
    </source>
</evidence>
<dbReference type="InterPro" id="IPR051268">
    <property type="entry name" value="Type-I_R_enzyme_R_subunit"/>
</dbReference>